<gene>
    <name evidence="1" type="ORF">HZI73_07670</name>
</gene>
<evidence type="ECO:0000313" key="2">
    <source>
        <dbReference type="Proteomes" id="UP000683246"/>
    </source>
</evidence>
<sequence>MKSFHDIVDTKILPHVKELCRRIYWEGDTMTLDGITCFPEGQDFLHGTVISGFVQVMESLPKNTQEYKEWLAMTQTMIQKNSGKFMNTFGILEFLLSIYELKSMGVYQQIVDEDLEVVLKKNLHWNVFIDEKTMRFKRPRANNYYGVAYRIALLREFFEWDTQKTSSVLLDRLFEHVHTGPDGSIFMDESDDEGRYDKYSFTIASELCELHGLTRSPLPDKLKQMLKQSMATHMLLAGNQGVGFTYGRSVGANATGAILEIMPLAMQYGLHDDLAFLHGIIMEAGKRMSEFWFNPKRGMFNLWDDGRRTDGYRGKHRILEVNLDMSLKMIRANKCLKALGWHKVKPCEEHVYQKKCAALPPYHMIPFQQNEYDRCLFIKRMVGRVVMLPVINGSRNWYDHVAYLPIPSSIDLMMGPANARGMYMVPMIQMADGKRIAPIVYSKHVEVKETSCGVVLTYMQDELCVIDGHVPTKHLGIQDTITYTFTNNYIERIDQLHVDNPHRYVSIHIELGVFDKCQLTDSHMVNDVVVFEDGNLSNITFEGIAVTAVEDVADDDDYHTPCKPLQTRIICHKKLDDKSIRILTRINF</sequence>
<dbReference type="KEGG" id="vpy:HZI73_07670"/>
<dbReference type="AlphaFoldDB" id="A0A8J8SGA1"/>
<evidence type="ECO:0000313" key="1">
    <source>
        <dbReference type="EMBL" id="QUI22184.1"/>
    </source>
</evidence>
<dbReference type="EMBL" id="CP058649">
    <property type="protein sequence ID" value="QUI22184.1"/>
    <property type="molecule type" value="Genomic_DNA"/>
</dbReference>
<accession>A0A8J8SGA1</accession>
<dbReference type="RefSeq" id="WP_212697664.1">
    <property type="nucleotide sequence ID" value="NZ_CP058649.1"/>
</dbReference>
<dbReference type="Proteomes" id="UP000683246">
    <property type="component" value="Chromosome"/>
</dbReference>
<reference evidence="1" key="1">
    <citation type="submission" date="2020-07" db="EMBL/GenBank/DDBJ databases">
        <title>Vallitalea pronyensis genome.</title>
        <authorList>
            <person name="Postec A."/>
        </authorList>
    </citation>
    <scope>NUCLEOTIDE SEQUENCE</scope>
    <source>
        <strain evidence="1">FatNI3</strain>
    </source>
</reference>
<keyword evidence="2" id="KW-1185">Reference proteome</keyword>
<proteinExistence type="predicted"/>
<protein>
    <submittedName>
        <fullName evidence="1">Uncharacterized protein</fullName>
    </submittedName>
</protein>
<name>A0A8J8SGA1_9FIRM</name>
<organism evidence="1 2">
    <name type="scientific">Vallitalea pronyensis</name>
    <dbReference type="NCBI Taxonomy" id="1348613"/>
    <lineage>
        <taxon>Bacteria</taxon>
        <taxon>Bacillati</taxon>
        <taxon>Bacillota</taxon>
        <taxon>Clostridia</taxon>
        <taxon>Lachnospirales</taxon>
        <taxon>Vallitaleaceae</taxon>
        <taxon>Vallitalea</taxon>
    </lineage>
</organism>